<protein>
    <recommendedName>
        <fullName evidence="4">HTH marR-type domain-containing protein</fullName>
    </recommendedName>
</protein>
<dbReference type="PATRIC" id="fig|2041.4.peg.2005"/>
<dbReference type="InterPro" id="IPR000600">
    <property type="entry name" value="ROK"/>
</dbReference>
<organism evidence="2 3">
    <name type="scientific">Aeromicrobium erythreum</name>
    <dbReference type="NCBI Taxonomy" id="2041"/>
    <lineage>
        <taxon>Bacteria</taxon>
        <taxon>Bacillati</taxon>
        <taxon>Actinomycetota</taxon>
        <taxon>Actinomycetes</taxon>
        <taxon>Propionibacteriales</taxon>
        <taxon>Nocardioidaceae</taxon>
        <taxon>Aeromicrobium</taxon>
    </lineage>
</organism>
<dbReference type="KEGG" id="aer:AERYTH_09585"/>
<accession>A0A0U4BAW9</accession>
<dbReference type="InterPro" id="IPR043129">
    <property type="entry name" value="ATPase_NBD"/>
</dbReference>
<dbReference type="EMBL" id="CP011502">
    <property type="protein sequence ID" value="ALX04932.1"/>
    <property type="molecule type" value="Genomic_DNA"/>
</dbReference>
<dbReference type="SUPFAM" id="SSF46785">
    <property type="entry name" value="Winged helix' DNA-binding domain"/>
    <property type="match status" value="1"/>
</dbReference>
<reference evidence="2 3" key="1">
    <citation type="journal article" date="1991" name="Int. J. Syst. Bacteriol.">
        <title>Description of the erythromycin-producing bacterium Arthrobacter sp. strain NRRL B-3381 as Aeromicrobium erythreum gen. nov., sp. nov.</title>
        <authorList>
            <person name="Miller E.S."/>
            <person name="Woese C.R."/>
            <person name="Brenner S."/>
        </authorList>
    </citation>
    <scope>NUCLEOTIDE SEQUENCE [LARGE SCALE GENOMIC DNA]</scope>
    <source>
        <strain evidence="2 3">AR18</strain>
    </source>
</reference>
<dbReference type="STRING" id="2041.AERYTH_09585"/>
<dbReference type="Gene3D" id="1.10.10.10">
    <property type="entry name" value="Winged helix-like DNA-binding domain superfamily/Winged helix DNA-binding domain"/>
    <property type="match status" value="1"/>
</dbReference>
<dbReference type="Pfam" id="PF00480">
    <property type="entry name" value="ROK"/>
    <property type="match status" value="1"/>
</dbReference>
<dbReference type="SUPFAM" id="SSF53067">
    <property type="entry name" value="Actin-like ATPase domain"/>
    <property type="match status" value="1"/>
</dbReference>
<dbReference type="Gene3D" id="3.30.420.40">
    <property type="match status" value="2"/>
</dbReference>
<gene>
    <name evidence="2" type="ORF">AERYTH_09585</name>
</gene>
<dbReference type="InterPro" id="IPR036388">
    <property type="entry name" value="WH-like_DNA-bd_sf"/>
</dbReference>
<sequence length="409" mass="41929">MQTRARGGAGTNQEAVRRHNLGTLLGQVHLRGRVSRADLTTHMGLNRSTIAGLVTELESLGLAEQVRSAAVRNGAGRPSPDVVPTPDGAHVLAVDVRVDGLAVARVGLGGTVLARATGPIPASRDPHAVADAIHAMLRLVVRDAAPSSALVGVGMAVPGVVRRSDGMVRLAPNLGWVDVPFSAILSERLGRIAPVEVGNDADLGALSEHLRGAGVDVADLVYLSGEVGVGAGVIVGGHRLVGAGGYAGEIGHLSLDPQGRECHCGNRGCWETQVGAHAIAEAIGCPADRVASLDEVLDALTSADEDLREVGRLLGRGLANVVNLLNPQVIVLGGFLRSLYPLVGEEVDRTLHDAALVAPQELVRVALPGLGPDAVLLGAAETAFGRLLADPVSCLGQAQLDVESALVVA</sequence>
<evidence type="ECO:0000256" key="1">
    <source>
        <dbReference type="ARBA" id="ARBA00006479"/>
    </source>
</evidence>
<evidence type="ECO:0000313" key="3">
    <source>
        <dbReference type="Proteomes" id="UP000067689"/>
    </source>
</evidence>
<dbReference type="Proteomes" id="UP000067689">
    <property type="component" value="Chromosome"/>
</dbReference>
<comment type="similarity">
    <text evidence="1">Belongs to the ROK (NagC/XylR) family.</text>
</comment>
<dbReference type="OrthoDB" id="3225083at2"/>
<dbReference type="PANTHER" id="PTHR18964">
    <property type="entry name" value="ROK (REPRESSOR, ORF, KINASE) FAMILY"/>
    <property type="match status" value="1"/>
</dbReference>
<dbReference type="InterPro" id="IPR036390">
    <property type="entry name" value="WH_DNA-bd_sf"/>
</dbReference>
<evidence type="ECO:0008006" key="4">
    <source>
        <dbReference type="Google" id="ProtNLM"/>
    </source>
</evidence>
<name>A0A0U4BAW9_9ACTN</name>
<evidence type="ECO:0000313" key="2">
    <source>
        <dbReference type="EMBL" id="ALX04932.1"/>
    </source>
</evidence>
<dbReference type="AlphaFoldDB" id="A0A0U4BAW9"/>
<keyword evidence="3" id="KW-1185">Reference proteome</keyword>
<dbReference type="CDD" id="cd24076">
    <property type="entry name" value="ASKHA_ATPase_ROK_BsXylR-like"/>
    <property type="match status" value="1"/>
</dbReference>
<proteinExistence type="inferred from homology"/>
<dbReference type="PANTHER" id="PTHR18964:SF149">
    <property type="entry name" value="BIFUNCTIONAL UDP-N-ACETYLGLUCOSAMINE 2-EPIMERASE_N-ACETYLMANNOSAMINE KINASE"/>
    <property type="match status" value="1"/>
</dbReference>